<feature type="domain" description="LysM" evidence="4">
    <location>
        <begin position="218"/>
        <end position="263"/>
    </location>
</feature>
<feature type="domain" description="LysM" evidence="4">
    <location>
        <begin position="460"/>
        <end position="507"/>
    </location>
</feature>
<gene>
    <name evidence="5" type="ORF">N7493_005236</name>
</gene>
<name>A0AAD6HMB3_9EURO</name>
<evidence type="ECO:0000256" key="2">
    <source>
        <dbReference type="ARBA" id="ARBA00022729"/>
    </source>
</evidence>
<dbReference type="CDD" id="cd00118">
    <property type="entry name" value="LysM"/>
    <property type="match status" value="4"/>
</dbReference>
<proteinExistence type="predicted"/>
<sequence length="663" mass="70524">MMPISWWRFHARLEAAAILTLAIFTPFGRAYQLFDAAPSGLPAACGTALAANISCDQLFSASYIAGGGYISVSALDDVCATSCTSSLSSFQADVDDACGNTTYNFPGNFSQTVQTIIEPLVWALDTACITSGSVYCLPDVVTGNVSDCSPCMYKYEAAMLDSPYGQVRYSSDTYSSLLSSCGEVVFSYPFTDIAPATVLPSVAASATVSAIATATCSSYYTVESGDTCQSIATNNSISTANFIMDNNLSTVNCSVQVGQQVCLGAECALYEVQENDTCTSILQNKTFYQVQLTSWNPTLWTDCDNLDGMVGEYICISAWVIPSTAFTTLPSQPTSLPAFNTSDIVWPVTTLTPPNQNMTWDETYVDLYVNLTQYCPITEDETSNGWTIYDLPENCTDLLEEYCNPDANATMPVSTVLPATCSPAYWISSDSVTSGTTATGTSTSVSRAPEQTGVAANCDAYYVVKSNDTCAGIVAEFGNFTLAEFYSWNPAVGSSCAYLDVGGAVCIATTSTISGTVEPSTDPSCTKYHEVVEGDSCVGIEEEYNITAAEFLAWNPTVGATCESLWLGYLVCVDAPYTITSSATPTATATTTSTSTSTAVEVEPSTVADCTKYHLVVDGDDCESIEAEYNITAAEFNEWNPYVGTGCADLWLGYEVCVDAPSS</sequence>
<keyword evidence="2" id="KW-0732">Signal</keyword>
<comment type="caution">
    <text evidence="5">The sequence shown here is derived from an EMBL/GenBank/DDBJ whole genome shotgun (WGS) entry which is preliminary data.</text>
</comment>
<dbReference type="Pfam" id="PF01476">
    <property type="entry name" value="LysM"/>
    <property type="match status" value="4"/>
</dbReference>
<protein>
    <recommendedName>
        <fullName evidence="4">LysM domain-containing protein</fullName>
    </recommendedName>
</protein>
<dbReference type="InterPro" id="IPR052210">
    <property type="entry name" value="LysM1-like"/>
</dbReference>
<dbReference type="Gene3D" id="3.10.350.10">
    <property type="entry name" value="LysM domain"/>
    <property type="match status" value="5"/>
</dbReference>
<dbReference type="AlphaFoldDB" id="A0AAD6HMB3"/>
<organism evidence="5 6">
    <name type="scientific">Penicillium malachiteum</name>
    <dbReference type="NCBI Taxonomy" id="1324776"/>
    <lineage>
        <taxon>Eukaryota</taxon>
        <taxon>Fungi</taxon>
        <taxon>Dikarya</taxon>
        <taxon>Ascomycota</taxon>
        <taxon>Pezizomycotina</taxon>
        <taxon>Eurotiomycetes</taxon>
        <taxon>Eurotiomycetidae</taxon>
        <taxon>Eurotiales</taxon>
        <taxon>Aspergillaceae</taxon>
        <taxon>Penicillium</taxon>
    </lineage>
</organism>
<dbReference type="SUPFAM" id="SSF54106">
    <property type="entry name" value="LysM domain"/>
    <property type="match status" value="4"/>
</dbReference>
<evidence type="ECO:0000313" key="6">
    <source>
        <dbReference type="Proteomes" id="UP001215712"/>
    </source>
</evidence>
<reference evidence="5" key="2">
    <citation type="submission" date="2023-01" db="EMBL/GenBank/DDBJ databases">
        <authorList>
            <person name="Petersen C."/>
        </authorList>
    </citation>
    <scope>NUCLEOTIDE SEQUENCE</scope>
    <source>
        <strain evidence="5">IBT 17514</strain>
    </source>
</reference>
<dbReference type="SMART" id="SM00257">
    <property type="entry name" value="LysM"/>
    <property type="match status" value="5"/>
</dbReference>
<dbReference type="InterPro" id="IPR036779">
    <property type="entry name" value="LysM_dom_sf"/>
</dbReference>
<dbReference type="GO" id="GO:0008061">
    <property type="term" value="F:chitin binding"/>
    <property type="evidence" value="ECO:0007669"/>
    <property type="project" value="UniProtKB-KW"/>
</dbReference>
<dbReference type="PROSITE" id="PS51782">
    <property type="entry name" value="LYSM"/>
    <property type="match status" value="4"/>
</dbReference>
<evidence type="ECO:0000259" key="4">
    <source>
        <dbReference type="PROSITE" id="PS51782"/>
    </source>
</evidence>
<feature type="domain" description="LysM" evidence="4">
    <location>
        <begin position="612"/>
        <end position="658"/>
    </location>
</feature>
<keyword evidence="6" id="KW-1185">Reference proteome</keyword>
<reference evidence="5" key="1">
    <citation type="journal article" date="2023" name="IMA Fungus">
        <title>Comparative genomic study of the Penicillium genus elucidates a diverse pangenome and 15 lateral gene transfer events.</title>
        <authorList>
            <person name="Petersen C."/>
            <person name="Sorensen T."/>
            <person name="Nielsen M.R."/>
            <person name="Sondergaard T.E."/>
            <person name="Sorensen J.L."/>
            <person name="Fitzpatrick D.A."/>
            <person name="Frisvad J.C."/>
            <person name="Nielsen K.L."/>
        </authorList>
    </citation>
    <scope>NUCLEOTIDE SEQUENCE</scope>
    <source>
        <strain evidence="5">IBT 17514</strain>
    </source>
</reference>
<feature type="domain" description="LysM" evidence="4">
    <location>
        <begin position="527"/>
        <end position="573"/>
    </location>
</feature>
<dbReference type="InterPro" id="IPR018392">
    <property type="entry name" value="LysM"/>
</dbReference>
<dbReference type="Proteomes" id="UP001215712">
    <property type="component" value="Unassembled WGS sequence"/>
</dbReference>
<evidence type="ECO:0000256" key="1">
    <source>
        <dbReference type="ARBA" id="ARBA00022669"/>
    </source>
</evidence>
<dbReference type="PANTHER" id="PTHR34997">
    <property type="entry name" value="AM15"/>
    <property type="match status" value="1"/>
</dbReference>
<dbReference type="PANTHER" id="PTHR34997:SF2">
    <property type="entry name" value="LYSM DOMAIN-CONTAINING PROTEIN-RELATED"/>
    <property type="match status" value="1"/>
</dbReference>
<keyword evidence="1" id="KW-0147">Chitin-binding</keyword>
<evidence type="ECO:0000313" key="5">
    <source>
        <dbReference type="EMBL" id="KAJ5727416.1"/>
    </source>
</evidence>
<evidence type="ECO:0000256" key="3">
    <source>
        <dbReference type="ARBA" id="ARBA00023026"/>
    </source>
</evidence>
<keyword evidence="3" id="KW-0843">Virulence</keyword>
<dbReference type="EMBL" id="JAQJAN010000006">
    <property type="protein sequence ID" value="KAJ5727416.1"/>
    <property type="molecule type" value="Genomic_DNA"/>
</dbReference>
<accession>A0AAD6HMB3</accession>